<gene>
    <name evidence="2" type="ORF">Sango_1139100</name>
</gene>
<name>A0AAE1WVC5_9LAMI</name>
<dbReference type="Pfam" id="PF13963">
    <property type="entry name" value="Transpos_assoc"/>
    <property type="match status" value="1"/>
</dbReference>
<reference evidence="2" key="2">
    <citation type="journal article" date="2024" name="Plant">
        <title>Genomic evolution and insights into agronomic trait innovations of Sesamum species.</title>
        <authorList>
            <person name="Miao H."/>
            <person name="Wang L."/>
            <person name="Qu L."/>
            <person name="Liu H."/>
            <person name="Sun Y."/>
            <person name="Le M."/>
            <person name="Wang Q."/>
            <person name="Wei S."/>
            <person name="Zheng Y."/>
            <person name="Lin W."/>
            <person name="Duan Y."/>
            <person name="Cao H."/>
            <person name="Xiong S."/>
            <person name="Wang X."/>
            <person name="Wei L."/>
            <person name="Li C."/>
            <person name="Ma Q."/>
            <person name="Ju M."/>
            <person name="Zhao R."/>
            <person name="Li G."/>
            <person name="Mu C."/>
            <person name="Tian Q."/>
            <person name="Mei H."/>
            <person name="Zhang T."/>
            <person name="Gao T."/>
            <person name="Zhang H."/>
        </authorList>
    </citation>
    <scope>NUCLEOTIDE SEQUENCE</scope>
    <source>
        <strain evidence="2">K16</strain>
    </source>
</reference>
<comment type="caution">
    <text evidence="2">The sequence shown here is derived from an EMBL/GenBank/DDBJ whole genome shotgun (WGS) entry which is preliminary data.</text>
</comment>
<evidence type="ECO:0000313" key="3">
    <source>
        <dbReference type="Proteomes" id="UP001289374"/>
    </source>
</evidence>
<protein>
    <recommendedName>
        <fullName evidence="1">Transposase-associated domain-containing protein</fullName>
    </recommendedName>
</protein>
<evidence type="ECO:0000313" key="2">
    <source>
        <dbReference type="EMBL" id="KAK4400330.1"/>
    </source>
</evidence>
<dbReference type="AlphaFoldDB" id="A0AAE1WVC5"/>
<organism evidence="2 3">
    <name type="scientific">Sesamum angolense</name>
    <dbReference type="NCBI Taxonomy" id="2727404"/>
    <lineage>
        <taxon>Eukaryota</taxon>
        <taxon>Viridiplantae</taxon>
        <taxon>Streptophyta</taxon>
        <taxon>Embryophyta</taxon>
        <taxon>Tracheophyta</taxon>
        <taxon>Spermatophyta</taxon>
        <taxon>Magnoliopsida</taxon>
        <taxon>eudicotyledons</taxon>
        <taxon>Gunneridae</taxon>
        <taxon>Pentapetalae</taxon>
        <taxon>asterids</taxon>
        <taxon>lamiids</taxon>
        <taxon>Lamiales</taxon>
        <taxon>Pedaliaceae</taxon>
        <taxon>Sesamum</taxon>
    </lineage>
</organism>
<dbReference type="InterPro" id="IPR029480">
    <property type="entry name" value="Transpos_assoc"/>
</dbReference>
<dbReference type="InterPro" id="IPR004242">
    <property type="entry name" value="Transposase_21"/>
</dbReference>
<dbReference type="Pfam" id="PF02992">
    <property type="entry name" value="Transposase_21"/>
    <property type="match status" value="1"/>
</dbReference>
<accession>A0AAE1WVC5</accession>
<feature type="domain" description="Transposase-associated" evidence="1">
    <location>
        <begin position="11"/>
        <end position="69"/>
    </location>
</feature>
<dbReference type="Proteomes" id="UP001289374">
    <property type="component" value="Unassembled WGS sequence"/>
</dbReference>
<proteinExistence type="predicted"/>
<evidence type="ECO:0000259" key="1">
    <source>
        <dbReference type="Pfam" id="PF13963"/>
    </source>
</evidence>
<reference evidence="2" key="1">
    <citation type="submission" date="2020-06" db="EMBL/GenBank/DDBJ databases">
        <authorList>
            <person name="Li T."/>
            <person name="Hu X."/>
            <person name="Zhang T."/>
            <person name="Song X."/>
            <person name="Zhang H."/>
            <person name="Dai N."/>
            <person name="Sheng W."/>
            <person name="Hou X."/>
            <person name="Wei L."/>
        </authorList>
    </citation>
    <scope>NUCLEOTIDE SEQUENCE</scope>
    <source>
        <strain evidence="2">K16</strain>
        <tissue evidence="2">Leaf</tissue>
    </source>
</reference>
<dbReference type="EMBL" id="JACGWL010000006">
    <property type="protein sequence ID" value="KAK4400330.1"/>
    <property type="molecule type" value="Genomic_DNA"/>
</dbReference>
<keyword evidence="3" id="KW-1185">Reference proteome</keyword>
<sequence length="216" mass="25065">MYEKNLQRRACLTLEFEIDVIAFIEWVKSQHTYMEGDTIKCPCRKCKNEVLKTPNEVSFDLYMKDFMEDIWTGDMAEEEGVLRGHHYFPAGGANSCCSCGGGYWYKPTKERYPNHKKTPYVILRHFDQTYPILQQSLVRLDWICSRIVYVPGNGDPCPSNAKHLIDVYLELLIEELQNLWHMGLLMDDNAKKETFTTRAVLMRTMDDLPAYGITSG</sequence>